<evidence type="ECO:0008006" key="4">
    <source>
        <dbReference type="Google" id="ProtNLM"/>
    </source>
</evidence>
<name>A0A158CBG1_9BURK</name>
<keyword evidence="3" id="KW-1185">Reference proteome</keyword>
<accession>A0A158CBG1</accession>
<evidence type="ECO:0000313" key="3">
    <source>
        <dbReference type="Proteomes" id="UP000054851"/>
    </source>
</evidence>
<evidence type="ECO:0000256" key="1">
    <source>
        <dbReference type="SAM" id="SignalP"/>
    </source>
</evidence>
<dbReference type="GO" id="GO:0009279">
    <property type="term" value="C:cell outer membrane"/>
    <property type="evidence" value="ECO:0007669"/>
    <property type="project" value="InterPro"/>
</dbReference>
<reference evidence="2" key="1">
    <citation type="submission" date="2016-01" db="EMBL/GenBank/DDBJ databases">
        <authorList>
            <person name="Peeters C."/>
        </authorList>
    </citation>
    <scope>NUCLEOTIDE SEQUENCE</scope>
    <source>
        <strain evidence="2">LMG 29322</strain>
    </source>
</reference>
<dbReference type="RefSeq" id="WP_061170168.1">
    <property type="nucleotide sequence ID" value="NZ_FCOA02000020.1"/>
</dbReference>
<organism evidence="2 3">
    <name type="scientific">Caballeronia hypogeia</name>
    <dbReference type="NCBI Taxonomy" id="1777140"/>
    <lineage>
        <taxon>Bacteria</taxon>
        <taxon>Pseudomonadati</taxon>
        <taxon>Pseudomonadota</taxon>
        <taxon>Betaproteobacteria</taxon>
        <taxon>Burkholderiales</taxon>
        <taxon>Burkholderiaceae</taxon>
        <taxon>Caballeronia</taxon>
    </lineage>
</organism>
<dbReference type="AlphaFoldDB" id="A0A158CBG1"/>
<dbReference type="SUPFAM" id="SSF111364">
    <property type="entry name" value="Tsx-like channel"/>
    <property type="match status" value="1"/>
</dbReference>
<dbReference type="EMBL" id="FCOA02000020">
    <property type="protein sequence ID" value="SAK79698.1"/>
    <property type="molecule type" value="Genomic_DNA"/>
</dbReference>
<feature type="signal peptide" evidence="1">
    <location>
        <begin position="1"/>
        <end position="20"/>
    </location>
</feature>
<feature type="chain" id="PRO_5007622749" description="Nucleoside-specific channel-forming protein, Tsx" evidence="1">
    <location>
        <begin position="21"/>
        <end position="284"/>
    </location>
</feature>
<dbReference type="InterPro" id="IPR036777">
    <property type="entry name" value="Channel_Tsx-like_sf"/>
</dbReference>
<proteinExistence type="predicted"/>
<comment type="caution">
    <text evidence="2">The sequence shown here is derived from an EMBL/GenBank/DDBJ whole genome shotgun (WGS) entry which is preliminary data.</text>
</comment>
<evidence type="ECO:0000313" key="2">
    <source>
        <dbReference type="EMBL" id="SAK79698.1"/>
    </source>
</evidence>
<dbReference type="Proteomes" id="UP000054851">
    <property type="component" value="Unassembled WGS sequence"/>
</dbReference>
<gene>
    <name evidence="2" type="ORF">AWB79_05080</name>
</gene>
<sequence>MKRSLLAVAAGLMFASQAHAFEWVDDSISYWYGPYFKMPGATSPNHPNGNDVGLNVIEFTHTDGFKYGTNFLDAQLLMSNRQDPANATGHQPQGAYEGWFVFRNDLSFNKIFKTDKFTFGPFSDIGFNSGFNWDAKNNYYASGEFAVRFGPSFQMKVPVGYWQVSVGAYKEFNNDGYFGPTSFHWTYSVESSWNIPFAVGPVPLSLQGFLSVIGPKGNDYTQPTKTEVLLHPKIMVDIGQLAFGKKNWIEAGVGWEYWYHKFGANNSVGGNIQSTPFVEAKLHF</sequence>
<dbReference type="OrthoDB" id="104801at2"/>
<protein>
    <recommendedName>
        <fullName evidence="4">Nucleoside-specific channel-forming protein, Tsx</fullName>
    </recommendedName>
</protein>
<keyword evidence="1" id="KW-0732">Signal</keyword>